<feature type="coiled-coil region" evidence="6">
    <location>
        <begin position="81"/>
        <end position="108"/>
    </location>
</feature>
<dbReference type="InterPro" id="IPR040223">
    <property type="entry name" value="PAR_bZIP"/>
</dbReference>
<dbReference type="Gene3D" id="1.20.5.170">
    <property type="match status" value="1"/>
</dbReference>
<evidence type="ECO:0000256" key="6">
    <source>
        <dbReference type="SAM" id="Coils"/>
    </source>
</evidence>
<feature type="compositionally biased region" description="Polar residues" evidence="7">
    <location>
        <begin position="1"/>
        <end position="12"/>
    </location>
</feature>
<organism evidence="9 10">
    <name type="scientific">Limulus polyphemus</name>
    <name type="common">Atlantic horseshoe crab</name>
    <dbReference type="NCBI Taxonomy" id="6850"/>
    <lineage>
        <taxon>Eukaryota</taxon>
        <taxon>Metazoa</taxon>
        <taxon>Ecdysozoa</taxon>
        <taxon>Arthropoda</taxon>
        <taxon>Chelicerata</taxon>
        <taxon>Merostomata</taxon>
        <taxon>Xiphosura</taxon>
        <taxon>Limulidae</taxon>
        <taxon>Limulus</taxon>
    </lineage>
</organism>
<evidence type="ECO:0000256" key="3">
    <source>
        <dbReference type="ARBA" id="ARBA00023125"/>
    </source>
</evidence>
<keyword evidence="9" id="KW-1185">Reference proteome</keyword>
<dbReference type="PANTHER" id="PTHR11988:SF27">
    <property type="entry name" value="GH27708P"/>
    <property type="match status" value="1"/>
</dbReference>
<dbReference type="InterPro" id="IPR004827">
    <property type="entry name" value="bZIP"/>
</dbReference>
<evidence type="ECO:0000256" key="5">
    <source>
        <dbReference type="ARBA" id="ARBA00023242"/>
    </source>
</evidence>
<feature type="domain" description="BZIP" evidence="8">
    <location>
        <begin position="49"/>
        <end position="112"/>
    </location>
</feature>
<evidence type="ECO:0000256" key="1">
    <source>
        <dbReference type="ARBA" id="ARBA00004123"/>
    </source>
</evidence>
<protein>
    <submittedName>
        <fullName evidence="10">Cell death specification protein 2-like</fullName>
    </submittedName>
</protein>
<feature type="region of interest" description="Disordered" evidence="7">
    <location>
        <begin position="1"/>
        <end position="74"/>
    </location>
</feature>
<dbReference type="GeneID" id="106477587"/>
<dbReference type="PROSITE" id="PS50217">
    <property type="entry name" value="BZIP"/>
    <property type="match status" value="1"/>
</dbReference>
<keyword evidence="4" id="KW-0804">Transcription</keyword>
<accession>A0ABM1C3N8</accession>
<gene>
    <name evidence="10" type="primary">LOC106477587</name>
</gene>
<feature type="compositionally biased region" description="Basic and acidic residues" evidence="7">
    <location>
        <begin position="45"/>
        <end position="74"/>
    </location>
</feature>
<proteinExistence type="predicted"/>
<evidence type="ECO:0000256" key="7">
    <source>
        <dbReference type="SAM" id="MobiDB-lite"/>
    </source>
</evidence>
<reference evidence="10" key="1">
    <citation type="submission" date="2025-08" db="UniProtKB">
        <authorList>
            <consortium name="RefSeq"/>
        </authorList>
    </citation>
    <scope>IDENTIFICATION</scope>
    <source>
        <tissue evidence="10">Muscle</tissue>
    </source>
</reference>
<evidence type="ECO:0000256" key="4">
    <source>
        <dbReference type="ARBA" id="ARBA00023163"/>
    </source>
</evidence>
<dbReference type="CDD" id="cd14695">
    <property type="entry name" value="bZIP_HLF"/>
    <property type="match status" value="1"/>
</dbReference>
<name>A0ABM1C3N8_LIMPO</name>
<dbReference type="SMART" id="SM00338">
    <property type="entry name" value="BRLZ"/>
    <property type="match status" value="1"/>
</dbReference>
<sequence>MDSEWPSLSSVTETHKRETDSERSSFSPVTSSLKRSKKKPQPIPEEFKDNAYWERRKKNNESAKRSREMRRCKEEQTKYKVAILEQENLQLKAEVAMLRKELEKVHNMLYSRLPVTHNS</sequence>
<keyword evidence="2" id="KW-0805">Transcription regulation</keyword>
<keyword evidence="6" id="KW-0175">Coiled coil</keyword>
<feature type="compositionally biased region" description="Basic and acidic residues" evidence="7">
    <location>
        <begin position="13"/>
        <end position="23"/>
    </location>
</feature>
<comment type="subcellular location">
    <subcellularLocation>
        <location evidence="1">Nucleus</location>
    </subcellularLocation>
</comment>
<keyword evidence="5" id="KW-0539">Nucleus</keyword>
<dbReference type="SUPFAM" id="SSF57959">
    <property type="entry name" value="Leucine zipper domain"/>
    <property type="match status" value="1"/>
</dbReference>
<dbReference type="PANTHER" id="PTHR11988">
    <property type="entry name" value="THYROTROPH EMBRYONIC FACTOR RELATED"/>
    <property type="match status" value="1"/>
</dbReference>
<dbReference type="RefSeq" id="XP_013793586.1">
    <property type="nucleotide sequence ID" value="XM_013938132.1"/>
</dbReference>
<dbReference type="Pfam" id="PF07716">
    <property type="entry name" value="bZIP_2"/>
    <property type="match status" value="1"/>
</dbReference>
<feature type="compositionally biased region" description="Polar residues" evidence="7">
    <location>
        <begin position="24"/>
        <end position="33"/>
    </location>
</feature>
<dbReference type="InterPro" id="IPR046347">
    <property type="entry name" value="bZIP_sf"/>
</dbReference>
<evidence type="ECO:0000259" key="8">
    <source>
        <dbReference type="PROSITE" id="PS50217"/>
    </source>
</evidence>
<evidence type="ECO:0000256" key="2">
    <source>
        <dbReference type="ARBA" id="ARBA00023015"/>
    </source>
</evidence>
<evidence type="ECO:0000313" key="10">
    <source>
        <dbReference type="RefSeq" id="XP_013793586.1"/>
    </source>
</evidence>
<keyword evidence="3" id="KW-0238">DNA-binding</keyword>
<dbReference type="Proteomes" id="UP000694941">
    <property type="component" value="Unplaced"/>
</dbReference>
<evidence type="ECO:0000313" key="9">
    <source>
        <dbReference type="Proteomes" id="UP000694941"/>
    </source>
</evidence>